<feature type="non-terminal residue" evidence="13">
    <location>
        <position position="146"/>
    </location>
</feature>
<dbReference type="FunFam" id="2.70.150.10:FF:000003">
    <property type="entry name" value="Sodium/potassium-transporting ATPase subunit alpha"/>
    <property type="match status" value="1"/>
</dbReference>
<keyword evidence="2" id="KW-1003">Cell membrane</keyword>
<dbReference type="GO" id="GO:0005391">
    <property type="term" value="F:P-type sodium:potassium-exchanging transporter activity"/>
    <property type="evidence" value="ECO:0007669"/>
    <property type="project" value="UniProtKB-EC"/>
</dbReference>
<dbReference type="GO" id="GO:0036376">
    <property type="term" value="P:sodium ion export across plasma membrane"/>
    <property type="evidence" value="ECO:0007669"/>
    <property type="project" value="TreeGrafter"/>
</dbReference>
<evidence type="ECO:0000313" key="14">
    <source>
        <dbReference type="Proteomes" id="UP001381693"/>
    </source>
</evidence>
<evidence type="ECO:0000256" key="1">
    <source>
        <dbReference type="ARBA" id="ARBA00004651"/>
    </source>
</evidence>
<dbReference type="SUPFAM" id="SSF81653">
    <property type="entry name" value="Calcium ATPase, transduction domain A"/>
    <property type="match status" value="1"/>
</dbReference>
<evidence type="ECO:0000256" key="7">
    <source>
        <dbReference type="ARBA" id="ARBA00038795"/>
    </source>
</evidence>
<feature type="domain" description="P-type ATPase A" evidence="12">
    <location>
        <begin position="2"/>
        <end position="106"/>
    </location>
</feature>
<dbReference type="EC" id="7.2.2.13" evidence="8"/>
<evidence type="ECO:0000256" key="2">
    <source>
        <dbReference type="ARBA" id="ARBA00022475"/>
    </source>
</evidence>
<name>A0AAN9AAX4_HALRR</name>
<evidence type="ECO:0000256" key="5">
    <source>
        <dbReference type="ARBA" id="ARBA00023201"/>
    </source>
</evidence>
<dbReference type="PANTHER" id="PTHR43294">
    <property type="entry name" value="SODIUM/POTASSIUM-TRANSPORTING ATPASE SUBUNIT ALPHA"/>
    <property type="match status" value="1"/>
</dbReference>
<reference evidence="13 14" key="1">
    <citation type="submission" date="2023-11" db="EMBL/GenBank/DDBJ databases">
        <title>Halocaridina rubra genome assembly.</title>
        <authorList>
            <person name="Smith C."/>
        </authorList>
    </citation>
    <scope>NUCLEOTIDE SEQUENCE [LARGE SCALE GENOMIC DNA]</scope>
    <source>
        <strain evidence="13">EP-1</strain>
        <tissue evidence="13">Whole</tissue>
    </source>
</reference>
<comment type="caution">
    <text evidence="13">The sequence shown here is derived from an EMBL/GenBank/DDBJ whole genome shotgun (WGS) entry which is preliminary data.</text>
</comment>
<dbReference type="AlphaFoldDB" id="A0AAN9AAX4"/>
<sequence>YAIVLREGEKLNVQAEELCIGDIVEVKFGDRIPADIRVIEARGFKVDNSSLTGESEPQSRSPEFTSDNPLETRNLAFFSTNAVEGTAKGIVINIGDNTVMGRIAGLASGLETGETPIAKEINHFIHIITGVAVFLGVTFFVIAFIL</sequence>
<keyword evidence="3" id="KW-0630">Potassium</keyword>
<evidence type="ECO:0000256" key="3">
    <source>
        <dbReference type="ARBA" id="ARBA00022607"/>
    </source>
</evidence>
<keyword evidence="11" id="KW-1133">Transmembrane helix</keyword>
<keyword evidence="11" id="KW-0812">Transmembrane</keyword>
<accession>A0AAN9AAX4</accession>
<evidence type="ECO:0000256" key="11">
    <source>
        <dbReference type="SAM" id="Phobius"/>
    </source>
</evidence>
<comment type="subcellular location">
    <subcellularLocation>
        <location evidence="1">Cell membrane</location>
        <topology evidence="1">Multi-pass membrane protein</topology>
    </subcellularLocation>
</comment>
<keyword evidence="14" id="KW-1185">Reference proteome</keyword>
<dbReference type="GO" id="GO:0005886">
    <property type="term" value="C:plasma membrane"/>
    <property type="evidence" value="ECO:0007669"/>
    <property type="project" value="UniProtKB-SubCell"/>
</dbReference>
<dbReference type="GO" id="GO:1902600">
    <property type="term" value="P:proton transmembrane transport"/>
    <property type="evidence" value="ECO:0007669"/>
    <property type="project" value="TreeGrafter"/>
</dbReference>
<dbReference type="Gene3D" id="2.70.150.10">
    <property type="entry name" value="Calcium-transporting ATPase, cytoplasmic transduction domain A"/>
    <property type="match status" value="1"/>
</dbReference>
<evidence type="ECO:0000256" key="4">
    <source>
        <dbReference type="ARBA" id="ARBA00023053"/>
    </source>
</evidence>
<dbReference type="InterPro" id="IPR008250">
    <property type="entry name" value="ATPase_P-typ_transduc_dom_A_sf"/>
</dbReference>
<evidence type="ECO:0000256" key="9">
    <source>
        <dbReference type="ARBA" id="ARBA00049388"/>
    </source>
</evidence>
<evidence type="ECO:0000256" key="8">
    <source>
        <dbReference type="ARBA" id="ARBA00039096"/>
    </source>
</evidence>
<keyword evidence="5" id="KW-0739">Sodium transport</keyword>
<protein>
    <recommendedName>
        <fullName evidence="8">Na(+)/K(+)-exchanging ATPase</fullName>
        <ecNumber evidence="8">7.2.2.13</ecNumber>
    </recommendedName>
</protein>
<keyword evidence="5" id="KW-0813">Transport</keyword>
<evidence type="ECO:0000259" key="12">
    <source>
        <dbReference type="Pfam" id="PF00122"/>
    </source>
</evidence>
<dbReference type="EMBL" id="JAXCGZ010005718">
    <property type="protein sequence ID" value="KAK7081039.1"/>
    <property type="molecule type" value="Genomic_DNA"/>
</dbReference>
<comment type="subunit">
    <text evidence="7">The sodium/potassium-transporting ATPase is composed of a catalytic alpha subunit, an auxiliary non-catalytic beta subunit and an additional regulatory subunit.</text>
</comment>
<dbReference type="Proteomes" id="UP001381693">
    <property type="component" value="Unassembled WGS sequence"/>
</dbReference>
<gene>
    <name evidence="13" type="primary">ATP1A1_4</name>
    <name evidence="13" type="ORF">SK128_020316</name>
</gene>
<feature type="transmembrane region" description="Helical" evidence="11">
    <location>
        <begin position="124"/>
        <end position="145"/>
    </location>
</feature>
<evidence type="ECO:0000256" key="10">
    <source>
        <dbReference type="SAM" id="MobiDB-lite"/>
    </source>
</evidence>
<dbReference type="GO" id="GO:1990573">
    <property type="term" value="P:potassium ion import across plasma membrane"/>
    <property type="evidence" value="ECO:0007669"/>
    <property type="project" value="TreeGrafter"/>
</dbReference>
<evidence type="ECO:0000313" key="13">
    <source>
        <dbReference type="EMBL" id="KAK7081039.1"/>
    </source>
</evidence>
<keyword evidence="3" id="KW-0633">Potassium transport</keyword>
<proteinExistence type="predicted"/>
<dbReference type="GO" id="GO:0006883">
    <property type="term" value="P:intracellular sodium ion homeostasis"/>
    <property type="evidence" value="ECO:0007669"/>
    <property type="project" value="TreeGrafter"/>
</dbReference>
<dbReference type="PANTHER" id="PTHR43294:SF13">
    <property type="entry name" value="SODIUM_POTASSIUM-TRANSPORTING ATPASE SUBUNIT ALPHA"/>
    <property type="match status" value="1"/>
</dbReference>
<dbReference type="InterPro" id="IPR059000">
    <property type="entry name" value="ATPase_P-type_domA"/>
</dbReference>
<keyword evidence="3" id="KW-0740">Sodium/potassium transport</keyword>
<comment type="function">
    <text evidence="6">This is the catalytic component of the active enzyme, which catalyzes the hydrolysis of ATP coupled with the exchange of sodium and potassium ions across the plasma membrane. This action creates the electrochemical gradient of sodium and potassium ions, providing the energy for active transport of various nutrients.</text>
</comment>
<keyword evidence="5" id="KW-0406">Ion transport</keyword>
<organism evidence="13 14">
    <name type="scientific">Halocaridina rubra</name>
    <name type="common">Hawaiian red shrimp</name>
    <dbReference type="NCBI Taxonomy" id="373956"/>
    <lineage>
        <taxon>Eukaryota</taxon>
        <taxon>Metazoa</taxon>
        <taxon>Ecdysozoa</taxon>
        <taxon>Arthropoda</taxon>
        <taxon>Crustacea</taxon>
        <taxon>Multicrustacea</taxon>
        <taxon>Malacostraca</taxon>
        <taxon>Eumalacostraca</taxon>
        <taxon>Eucarida</taxon>
        <taxon>Decapoda</taxon>
        <taxon>Pleocyemata</taxon>
        <taxon>Caridea</taxon>
        <taxon>Atyoidea</taxon>
        <taxon>Atyidae</taxon>
        <taxon>Halocaridina</taxon>
    </lineage>
</organism>
<keyword evidence="4" id="KW-0915">Sodium</keyword>
<evidence type="ECO:0000256" key="6">
    <source>
        <dbReference type="ARBA" id="ARBA00037422"/>
    </source>
</evidence>
<dbReference type="Pfam" id="PF00122">
    <property type="entry name" value="E1-E2_ATPase"/>
    <property type="match status" value="1"/>
</dbReference>
<dbReference type="InterPro" id="IPR050510">
    <property type="entry name" value="Cation_transp_ATPase_P-type"/>
</dbReference>
<feature type="non-terminal residue" evidence="13">
    <location>
        <position position="1"/>
    </location>
</feature>
<dbReference type="Gene3D" id="1.20.1110.10">
    <property type="entry name" value="Calcium-transporting ATPase, transmembrane domain"/>
    <property type="match status" value="1"/>
</dbReference>
<keyword evidence="11" id="KW-0472">Membrane</keyword>
<feature type="region of interest" description="Disordered" evidence="10">
    <location>
        <begin position="49"/>
        <end position="68"/>
    </location>
</feature>
<comment type="catalytic activity">
    <reaction evidence="9">
        <text>K(+)(out) + Na(+)(in) + ATP + H2O = K(+)(in) + Na(+)(out) + ADP + phosphate + H(+)</text>
        <dbReference type="Rhea" id="RHEA:18353"/>
        <dbReference type="ChEBI" id="CHEBI:15377"/>
        <dbReference type="ChEBI" id="CHEBI:15378"/>
        <dbReference type="ChEBI" id="CHEBI:29101"/>
        <dbReference type="ChEBI" id="CHEBI:29103"/>
        <dbReference type="ChEBI" id="CHEBI:30616"/>
        <dbReference type="ChEBI" id="CHEBI:43474"/>
        <dbReference type="ChEBI" id="CHEBI:456216"/>
        <dbReference type="EC" id="7.2.2.13"/>
    </reaction>
</comment>
<dbReference type="GO" id="GO:0030007">
    <property type="term" value="P:intracellular potassium ion homeostasis"/>
    <property type="evidence" value="ECO:0007669"/>
    <property type="project" value="TreeGrafter"/>
</dbReference>